<dbReference type="EMBL" id="CP009246">
    <property type="protein sequence ID" value="APT87708.1"/>
    <property type="molecule type" value="Genomic_DNA"/>
</dbReference>
<keyword evidence="1" id="KW-0472">Membrane</keyword>
<feature type="transmembrane region" description="Helical" evidence="1">
    <location>
        <begin position="410"/>
        <end position="432"/>
    </location>
</feature>
<accession>A0A1L7CPF5</accession>
<feature type="transmembrane region" description="Helical" evidence="1">
    <location>
        <begin position="355"/>
        <end position="375"/>
    </location>
</feature>
<organism evidence="2 4">
    <name type="scientific">Corynebacterium flavescens</name>
    <dbReference type="NCBI Taxonomy" id="28028"/>
    <lineage>
        <taxon>Bacteria</taxon>
        <taxon>Bacillati</taxon>
        <taxon>Actinomycetota</taxon>
        <taxon>Actinomycetes</taxon>
        <taxon>Mycobacteriales</taxon>
        <taxon>Corynebacteriaceae</taxon>
        <taxon>Corynebacterium</taxon>
    </lineage>
</organism>
<reference evidence="2 4" key="1">
    <citation type="submission" date="2014-08" db="EMBL/GenBank/DDBJ databases">
        <title>Complete genome sequence of Corynebacterium flavescens OJ8(T)(=DSM 20296(T)), isolated from cheese.</title>
        <authorList>
            <person name="Ruckert C."/>
            <person name="Albersmeier A."/>
            <person name="Winkler A."/>
            <person name="Kalinowski J."/>
        </authorList>
    </citation>
    <scope>NUCLEOTIDE SEQUENCE [LARGE SCALE GENOMIC DNA]</scope>
    <source>
        <strain evidence="2 4">OJ8</strain>
    </source>
</reference>
<dbReference type="GO" id="GO:0015813">
    <property type="term" value="P:L-glutamate transmembrane transport"/>
    <property type="evidence" value="ECO:0007669"/>
    <property type="project" value="InterPro"/>
</dbReference>
<protein>
    <submittedName>
        <fullName evidence="2">Sodium:glutamate symporter</fullName>
    </submittedName>
</protein>
<gene>
    <name evidence="3" type="ORF">CFL01nite_14000</name>
    <name evidence="2" type="ORF">CFLV_11470</name>
</gene>
<feature type="transmembrane region" description="Helical" evidence="1">
    <location>
        <begin position="38"/>
        <end position="63"/>
    </location>
</feature>
<dbReference type="STRING" id="28028.CFLV_11470"/>
<reference evidence="3 5" key="2">
    <citation type="submission" date="2019-06" db="EMBL/GenBank/DDBJ databases">
        <title>Whole genome shotgun sequence of Corynebacterium flavescens NBRC 14136.</title>
        <authorList>
            <person name="Hosoyama A."/>
            <person name="Uohara A."/>
            <person name="Ohji S."/>
            <person name="Ichikawa N."/>
        </authorList>
    </citation>
    <scope>NUCLEOTIDE SEQUENCE [LARGE SCALE GENOMIC DNA]</scope>
    <source>
        <strain evidence="3 5">NBRC 14136</strain>
    </source>
</reference>
<dbReference type="GO" id="GO:0015501">
    <property type="term" value="F:glutamate:sodium symporter activity"/>
    <property type="evidence" value="ECO:0007669"/>
    <property type="project" value="InterPro"/>
</dbReference>
<dbReference type="PANTHER" id="PTHR36178:SF1">
    <property type="entry name" value="SODIUM_GLUTAMATE SYMPORTER"/>
    <property type="match status" value="1"/>
</dbReference>
<evidence type="ECO:0000313" key="4">
    <source>
        <dbReference type="Proteomes" id="UP000185479"/>
    </source>
</evidence>
<feature type="transmembrane region" description="Helical" evidence="1">
    <location>
        <begin position="69"/>
        <end position="87"/>
    </location>
</feature>
<dbReference type="AlphaFoldDB" id="A0A1L7CPF5"/>
<evidence type="ECO:0000313" key="3">
    <source>
        <dbReference type="EMBL" id="GEB97905.1"/>
    </source>
</evidence>
<dbReference type="EMBL" id="BJNB01000019">
    <property type="protein sequence ID" value="GEB97905.1"/>
    <property type="molecule type" value="Genomic_DNA"/>
</dbReference>
<feature type="transmembrane region" description="Helical" evidence="1">
    <location>
        <begin position="165"/>
        <end position="188"/>
    </location>
</feature>
<feature type="transmembrane region" description="Helical" evidence="1">
    <location>
        <begin position="323"/>
        <end position="343"/>
    </location>
</feature>
<dbReference type="PANTHER" id="PTHR36178">
    <property type="entry name" value="SLR0625 PROTEIN"/>
    <property type="match status" value="1"/>
</dbReference>
<feature type="transmembrane region" description="Helical" evidence="1">
    <location>
        <begin position="130"/>
        <end position="153"/>
    </location>
</feature>
<feature type="transmembrane region" description="Helical" evidence="1">
    <location>
        <begin position="387"/>
        <end position="404"/>
    </location>
</feature>
<feature type="transmembrane region" description="Helical" evidence="1">
    <location>
        <begin position="231"/>
        <end position="249"/>
    </location>
</feature>
<dbReference type="GeneID" id="82881297"/>
<proteinExistence type="predicted"/>
<dbReference type="KEGG" id="cfc:CFLV_11470"/>
<keyword evidence="1" id="KW-0812">Transmembrane</keyword>
<evidence type="ECO:0000313" key="5">
    <source>
        <dbReference type="Proteomes" id="UP000315353"/>
    </source>
</evidence>
<feature type="transmembrane region" description="Helical" evidence="1">
    <location>
        <begin position="99"/>
        <end position="124"/>
    </location>
</feature>
<dbReference type="GO" id="GO:0016020">
    <property type="term" value="C:membrane"/>
    <property type="evidence" value="ECO:0007669"/>
    <property type="project" value="InterPro"/>
</dbReference>
<feature type="transmembrane region" description="Helical" evidence="1">
    <location>
        <begin position="6"/>
        <end position="26"/>
    </location>
</feature>
<feature type="transmembrane region" description="Helical" evidence="1">
    <location>
        <begin position="292"/>
        <end position="316"/>
    </location>
</feature>
<dbReference type="OrthoDB" id="9801557at2"/>
<dbReference type="Proteomes" id="UP000315353">
    <property type="component" value="Unassembled WGS sequence"/>
</dbReference>
<keyword evidence="4" id="KW-1185">Reference proteome</keyword>
<keyword evidence="1" id="KW-1133">Transmembrane helix</keyword>
<evidence type="ECO:0000256" key="1">
    <source>
        <dbReference type="SAM" id="Phobius"/>
    </source>
</evidence>
<evidence type="ECO:0000313" key="2">
    <source>
        <dbReference type="EMBL" id="APT87708.1"/>
    </source>
</evidence>
<dbReference type="Proteomes" id="UP000185479">
    <property type="component" value="Chromosome"/>
</dbReference>
<sequence length="458" mass="49030">MENFSAFSLMLDVEWISLLMVIGNVLRQRIKFIFQDLLLPAPITAGLLGLLLGPNGLGIIHFSDSLGDYTTILIAVVFASMAYSMEIGGSVGKGARNMWGYSVVMFLGQWGLFVLLGIFMFMPLFGTPNWFGMMLPVGFTGGFGTAAAVGGALEAAGAESAASLGFTSATVGTLAAIVGGVIAGNWAIRKGKVSHVPRQLSKEMRSGYIAKVEDRPSLGKATTNPSAIEPLALHIGFIVLTVMLAYLINEGISALWPQVQVPLFAMSLMVGLLIRALMNAMGARDYLDRDSIGSVAGAATDYLIAFGVAAIVPAAIASYWQALVLLFVLGTIFCVFFLLWFPAEFFGERWIERAIFGWGWATASVATGIAILKIVDPKLESRTLSEYGMAYIGFGPFEIGWTILAPLAVIYGFTTGFGFLSLGLAVAIYAMFKFSGWMPPRGTIFSPGIGHVGQKQRK</sequence>
<name>A0A1L7CPF5_CORFL</name>
<dbReference type="InterPro" id="IPR004445">
    <property type="entry name" value="GltS"/>
</dbReference>
<feature type="transmembrane region" description="Helical" evidence="1">
    <location>
        <begin position="261"/>
        <end position="280"/>
    </location>
</feature>
<dbReference type="RefSeq" id="WP_075730634.1">
    <property type="nucleotide sequence ID" value="NZ_BJNB01000019.1"/>
</dbReference>